<name>A0A6F9DI85_9ASCI</name>
<gene>
    <name evidence="3" type="primary">LOC100180855-005</name>
</gene>
<dbReference type="Gene3D" id="3.40.50.620">
    <property type="entry name" value="HUPs"/>
    <property type="match status" value="1"/>
</dbReference>
<dbReference type="PRINTS" id="PR01438">
    <property type="entry name" value="UNVRSLSTRESS"/>
</dbReference>
<keyword evidence="1" id="KW-0175">Coiled coil</keyword>
<accession>A0A6F9DI85</accession>
<dbReference type="SUPFAM" id="SSF52402">
    <property type="entry name" value="Adenine nucleotide alpha hydrolases-like"/>
    <property type="match status" value="1"/>
</dbReference>
<dbReference type="PANTHER" id="PTHR46989">
    <property type="entry name" value="USP DOMAIN-CONTAINING PROTEIN"/>
    <property type="match status" value="1"/>
</dbReference>
<evidence type="ECO:0000259" key="2">
    <source>
        <dbReference type="Pfam" id="PF00582"/>
    </source>
</evidence>
<reference evidence="3" key="1">
    <citation type="submission" date="2020-04" db="EMBL/GenBank/DDBJ databases">
        <authorList>
            <person name="Neveu A P."/>
        </authorList>
    </citation>
    <scope>NUCLEOTIDE SEQUENCE</scope>
    <source>
        <tissue evidence="3">Whole embryo</tissue>
    </source>
</reference>
<feature type="domain" description="UspA" evidence="2">
    <location>
        <begin position="2"/>
        <end position="148"/>
    </location>
</feature>
<dbReference type="AlphaFoldDB" id="A0A6F9DI85"/>
<dbReference type="EMBL" id="LR786753">
    <property type="protein sequence ID" value="CAB3262613.1"/>
    <property type="molecule type" value="mRNA"/>
</dbReference>
<evidence type="ECO:0000256" key="1">
    <source>
        <dbReference type="SAM" id="Coils"/>
    </source>
</evidence>
<sequence>MKVLIAVDASAGAEKCCKWYFETIHKPENEVYIFSHAKKPDIPNSAFGGVAVLLAEEVQRTIIEHDCAVKELEDKYIELTKNEPGKITVTVETRGGSPGSSIVEKAGQLGVDVIVTGSRGLGTVRRTILGSVSDYVLHHAKIPVLVCHN</sequence>
<dbReference type="PANTHER" id="PTHR46989:SF3">
    <property type="entry name" value="USPA DOMAIN-CONTAINING PROTEIN"/>
    <property type="match status" value="1"/>
</dbReference>
<dbReference type="CDD" id="cd23659">
    <property type="entry name" value="USP_At3g01520-like"/>
    <property type="match status" value="1"/>
</dbReference>
<protein>
    <submittedName>
        <fullName evidence="3">Uncharacterized protein LOC100180855</fullName>
    </submittedName>
</protein>
<dbReference type="InterPro" id="IPR006015">
    <property type="entry name" value="Universal_stress_UspA"/>
</dbReference>
<proteinExistence type="evidence at transcript level"/>
<organism evidence="3">
    <name type="scientific">Phallusia mammillata</name>
    <dbReference type="NCBI Taxonomy" id="59560"/>
    <lineage>
        <taxon>Eukaryota</taxon>
        <taxon>Metazoa</taxon>
        <taxon>Chordata</taxon>
        <taxon>Tunicata</taxon>
        <taxon>Ascidiacea</taxon>
        <taxon>Phlebobranchia</taxon>
        <taxon>Ascidiidae</taxon>
        <taxon>Phallusia</taxon>
    </lineage>
</organism>
<feature type="coiled-coil region" evidence="1">
    <location>
        <begin position="55"/>
        <end position="82"/>
    </location>
</feature>
<evidence type="ECO:0000313" key="3">
    <source>
        <dbReference type="EMBL" id="CAB3262613.1"/>
    </source>
</evidence>
<dbReference type="Pfam" id="PF00582">
    <property type="entry name" value="Usp"/>
    <property type="match status" value="1"/>
</dbReference>
<dbReference type="InterPro" id="IPR006016">
    <property type="entry name" value="UspA"/>
</dbReference>
<dbReference type="InterPro" id="IPR014729">
    <property type="entry name" value="Rossmann-like_a/b/a_fold"/>
</dbReference>